<dbReference type="AlphaFoldDB" id="A0A6A6EXA5"/>
<proteinExistence type="predicted"/>
<feature type="chain" id="PRO_5025664958" evidence="1">
    <location>
        <begin position="20"/>
        <end position="205"/>
    </location>
</feature>
<keyword evidence="1" id="KW-0732">Signal</keyword>
<evidence type="ECO:0000313" key="2">
    <source>
        <dbReference type="EMBL" id="KAF2206848.1"/>
    </source>
</evidence>
<dbReference type="EMBL" id="ML992711">
    <property type="protein sequence ID" value="KAF2206848.1"/>
    <property type="molecule type" value="Genomic_DNA"/>
</dbReference>
<dbReference type="Proteomes" id="UP000799539">
    <property type="component" value="Unassembled WGS sequence"/>
</dbReference>
<protein>
    <submittedName>
        <fullName evidence="2">Uncharacterized protein</fullName>
    </submittedName>
</protein>
<feature type="signal peptide" evidence="1">
    <location>
        <begin position="1"/>
        <end position="19"/>
    </location>
</feature>
<dbReference type="OrthoDB" id="3631261at2759"/>
<organism evidence="2 3">
    <name type="scientific">Cercospora zeae-maydis SCOH1-5</name>
    <dbReference type="NCBI Taxonomy" id="717836"/>
    <lineage>
        <taxon>Eukaryota</taxon>
        <taxon>Fungi</taxon>
        <taxon>Dikarya</taxon>
        <taxon>Ascomycota</taxon>
        <taxon>Pezizomycotina</taxon>
        <taxon>Dothideomycetes</taxon>
        <taxon>Dothideomycetidae</taxon>
        <taxon>Mycosphaerellales</taxon>
        <taxon>Mycosphaerellaceae</taxon>
        <taxon>Cercospora</taxon>
    </lineage>
</organism>
<keyword evidence="3" id="KW-1185">Reference proteome</keyword>
<name>A0A6A6EXA5_9PEZI</name>
<evidence type="ECO:0000313" key="3">
    <source>
        <dbReference type="Proteomes" id="UP000799539"/>
    </source>
</evidence>
<sequence>MLLRIALFAAAFNAAFVLAQDAPTCISKPDHSNYGKNGDTWCQWSSVDFWEPQGVGCTTDAECQNVHYPYSNCHDPDSINADSLLATGVMYCDYITPDSPKPQCMIGVGLPPNHAGAQGSSGGVSSSGEKGQDVLKFCRDYLSKLGFTDINIVAGCRAPDPNPDNAGQCIYQCNGGSTCGKDADPKAYHRMDRTLPSCPGYESAN</sequence>
<accession>A0A6A6EXA5</accession>
<reference evidence="2" key="1">
    <citation type="journal article" date="2020" name="Stud. Mycol.">
        <title>101 Dothideomycetes genomes: a test case for predicting lifestyles and emergence of pathogens.</title>
        <authorList>
            <person name="Haridas S."/>
            <person name="Albert R."/>
            <person name="Binder M."/>
            <person name="Bloem J."/>
            <person name="Labutti K."/>
            <person name="Salamov A."/>
            <person name="Andreopoulos B."/>
            <person name="Baker S."/>
            <person name="Barry K."/>
            <person name="Bills G."/>
            <person name="Bluhm B."/>
            <person name="Cannon C."/>
            <person name="Castanera R."/>
            <person name="Culley D."/>
            <person name="Daum C."/>
            <person name="Ezra D."/>
            <person name="Gonzalez J."/>
            <person name="Henrissat B."/>
            <person name="Kuo A."/>
            <person name="Liang C."/>
            <person name="Lipzen A."/>
            <person name="Lutzoni F."/>
            <person name="Magnuson J."/>
            <person name="Mondo S."/>
            <person name="Nolan M."/>
            <person name="Ohm R."/>
            <person name="Pangilinan J."/>
            <person name="Park H.-J."/>
            <person name="Ramirez L."/>
            <person name="Alfaro M."/>
            <person name="Sun H."/>
            <person name="Tritt A."/>
            <person name="Yoshinaga Y."/>
            <person name="Zwiers L.-H."/>
            <person name="Turgeon B."/>
            <person name="Goodwin S."/>
            <person name="Spatafora J."/>
            <person name="Crous P."/>
            <person name="Grigoriev I."/>
        </authorList>
    </citation>
    <scope>NUCLEOTIDE SEQUENCE</scope>
    <source>
        <strain evidence="2">SCOH1-5</strain>
    </source>
</reference>
<evidence type="ECO:0000256" key="1">
    <source>
        <dbReference type="SAM" id="SignalP"/>
    </source>
</evidence>
<gene>
    <name evidence="2" type="ORF">CERZMDRAFT_103015</name>
</gene>